<dbReference type="Proteomes" id="UP001295469">
    <property type="component" value="Chromosome C03"/>
</dbReference>
<proteinExistence type="predicted"/>
<reference evidence="1" key="1">
    <citation type="submission" date="2021-01" db="EMBL/GenBank/DDBJ databases">
        <authorList>
            <consortium name="Genoscope - CEA"/>
            <person name="William W."/>
        </authorList>
    </citation>
    <scope>NUCLEOTIDE SEQUENCE</scope>
</reference>
<sequence length="53" mass="6597">MLYSTLLCCVFPFQLKRWERKKCKPNSLPILHKMHVKLESYMWTRQGQNWRNQ</sequence>
<dbReference type="AlphaFoldDB" id="A0A816I070"/>
<evidence type="ECO:0000313" key="1">
    <source>
        <dbReference type="EMBL" id="CAF1699140.1"/>
    </source>
</evidence>
<protein>
    <submittedName>
        <fullName evidence="1">(rape) hypothetical protein</fullName>
    </submittedName>
</protein>
<name>A0A816I070_BRANA</name>
<gene>
    <name evidence="1" type="ORF">DARMORV10_C03P17460.1</name>
</gene>
<accession>A0A816I070</accession>
<dbReference type="EMBL" id="HG994367">
    <property type="protein sequence ID" value="CAF1699140.1"/>
    <property type="molecule type" value="Genomic_DNA"/>
</dbReference>
<organism evidence="1">
    <name type="scientific">Brassica napus</name>
    <name type="common">Rape</name>
    <dbReference type="NCBI Taxonomy" id="3708"/>
    <lineage>
        <taxon>Eukaryota</taxon>
        <taxon>Viridiplantae</taxon>
        <taxon>Streptophyta</taxon>
        <taxon>Embryophyta</taxon>
        <taxon>Tracheophyta</taxon>
        <taxon>Spermatophyta</taxon>
        <taxon>Magnoliopsida</taxon>
        <taxon>eudicotyledons</taxon>
        <taxon>Gunneridae</taxon>
        <taxon>Pentapetalae</taxon>
        <taxon>rosids</taxon>
        <taxon>malvids</taxon>
        <taxon>Brassicales</taxon>
        <taxon>Brassicaceae</taxon>
        <taxon>Brassiceae</taxon>
        <taxon>Brassica</taxon>
    </lineage>
</organism>